<gene>
    <name evidence="2" type="ORF">DCAR_0104957</name>
</gene>
<name>A0A166J8Z1_DAUCS</name>
<dbReference type="Pfam" id="PF02519">
    <property type="entry name" value="Auxin_inducible"/>
    <property type="match status" value="1"/>
</dbReference>
<dbReference type="PANTHER" id="PTHR31374:SF6">
    <property type="entry name" value="OS04G0608300 PROTEIN"/>
    <property type="match status" value="1"/>
</dbReference>
<accession>A0A166J8Z1</accession>
<dbReference type="KEGG" id="dcr:108199803"/>
<organism evidence="2 3">
    <name type="scientific">Daucus carota subsp. sativus</name>
    <name type="common">Carrot</name>
    <dbReference type="NCBI Taxonomy" id="79200"/>
    <lineage>
        <taxon>Eukaryota</taxon>
        <taxon>Viridiplantae</taxon>
        <taxon>Streptophyta</taxon>
        <taxon>Embryophyta</taxon>
        <taxon>Tracheophyta</taxon>
        <taxon>Spermatophyta</taxon>
        <taxon>Magnoliopsida</taxon>
        <taxon>eudicotyledons</taxon>
        <taxon>Gunneridae</taxon>
        <taxon>Pentapetalae</taxon>
        <taxon>asterids</taxon>
        <taxon>campanulids</taxon>
        <taxon>Apiales</taxon>
        <taxon>Apiaceae</taxon>
        <taxon>Apioideae</taxon>
        <taxon>Scandiceae</taxon>
        <taxon>Daucinae</taxon>
        <taxon>Daucus</taxon>
        <taxon>Daucus sect. Daucus</taxon>
    </lineage>
</organism>
<comment type="similarity">
    <text evidence="1">Belongs to the ARG7 family.</text>
</comment>
<keyword evidence="3" id="KW-1185">Reference proteome</keyword>
<protein>
    <submittedName>
        <fullName evidence="2">Uncharacterized protein</fullName>
    </submittedName>
</protein>
<dbReference type="AlphaFoldDB" id="A0A166J8Z1"/>
<evidence type="ECO:0000313" key="2">
    <source>
        <dbReference type="EMBL" id="WOG85764.1"/>
    </source>
</evidence>
<dbReference type="Gramene" id="KZN11918">
    <property type="protein sequence ID" value="KZN11918"/>
    <property type="gene ID" value="DCAR_004574"/>
</dbReference>
<evidence type="ECO:0000256" key="1">
    <source>
        <dbReference type="ARBA" id="ARBA00006974"/>
    </source>
</evidence>
<evidence type="ECO:0000313" key="3">
    <source>
        <dbReference type="Proteomes" id="UP000077755"/>
    </source>
</evidence>
<reference evidence="2" key="1">
    <citation type="journal article" date="2016" name="Nat. Genet.">
        <title>A high-quality carrot genome assembly provides new insights into carotenoid accumulation and asterid genome evolution.</title>
        <authorList>
            <person name="Iorizzo M."/>
            <person name="Ellison S."/>
            <person name="Senalik D."/>
            <person name="Zeng P."/>
            <person name="Satapoomin P."/>
            <person name="Huang J."/>
            <person name="Bowman M."/>
            <person name="Iovene M."/>
            <person name="Sanseverino W."/>
            <person name="Cavagnaro P."/>
            <person name="Yildiz M."/>
            <person name="Macko-Podgorni A."/>
            <person name="Moranska E."/>
            <person name="Grzebelus E."/>
            <person name="Grzebelus D."/>
            <person name="Ashrafi H."/>
            <person name="Zheng Z."/>
            <person name="Cheng S."/>
            <person name="Spooner D."/>
            <person name="Van Deynze A."/>
            <person name="Simon P."/>
        </authorList>
    </citation>
    <scope>NUCLEOTIDE SEQUENCE</scope>
    <source>
        <tissue evidence="2">Leaf</tissue>
    </source>
</reference>
<dbReference type="Proteomes" id="UP000077755">
    <property type="component" value="Chromosome 1"/>
</dbReference>
<dbReference type="PANTHER" id="PTHR31374">
    <property type="entry name" value="AUXIN-INDUCED PROTEIN-LIKE-RELATED"/>
    <property type="match status" value="1"/>
</dbReference>
<sequence length="170" mass="18888">MDSKMSNKICEIVKLQQILKKWRKVASSKKTSPGGGGGKSIKFLKKTLSFSDHNALQGMARDSAVPKGSLAVCVGEEMKRFVIPMAYLRCQAFDILLKEAEEEFGFQQEGILRIPCQVSLFEEVIKLLDENQDAEVIQDYVFTAGNNTMACSLAESPITNTHRPQSPVCR</sequence>
<dbReference type="InterPro" id="IPR003676">
    <property type="entry name" value="SAUR_fam"/>
</dbReference>
<dbReference type="EMBL" id="CP093343">
    <property type="protein sequence ID" value="WOG85764.1"/>
    <property type="molecule type" value="Genomic_DNA"/>
</dbReference>
<dbReference type="OrthoDB" id="670661at2759"/>
<dbReference type="OMA" id="MCYSSSE"/>
<proteinExistence type="inferred from homology"/>
<dbReference type="GO" id="GO:0009733">
    <property type="term" value="P:response to auxin"/>
    <property type="evidence" value="ECO:0007669"/>
    <property type="project" value="InterPro"/>
</dbReference>
<reference evidence="2" key="2">
    <citation type="submission" date="2022-03" db="EMBL/GenBank/DDBJ databases">
        <title>Draft title - Genomic analysis of global carrot germplasm unveils the trajectory of domestication and the origin of high carotenoid orange carrot.</title>
        <authorList>
            <person name="Iorizzo M."/>
            <person name="Ellison S."/>
            <person name="Senalik D."/>
            <person name="Macko-Podgorni A."/>
            <person name="Grzebelus D."/>
            <person name="Bostan H."/>
            <person name="Rolling W."/>
            <person name="Curaba J."/>
            <person name="Simon P."/>
        </authorList>
    </citation>
    <scope>NUCLEOTIDE SEQUENCE</scope>
    <source>
        <tissue evidence="2">Leaf</tissue>
    </source>
</reference>